<accession>A0A2S9KHZ1</accession>
<dbReference type="OrthoDB" id="8480900at2"/>
<dbReference type="AlphaFoldDB" id="A0A2S9KHZ1"/>
<evidence type="ECO:0000313" key="2">
    <source>
        <dbReference type="Proteomes" id="UP000238326"/>
    </source>
</evidence>
<name>A0A2S9KHZ1_9BURK</name>
<comment type="caution">
    <text evidence="1">The sequence shown here is derived from an EMBL/GenBank/DDBJ whole genome shotgun (WGS) entry which is preliminary data.</text>
</comment>
<evidence type="ECO:0008006" key="3">
    <source>
        <dbReference type="Google" id="ProtNLM"/>
    </source>
</evidence>
<reference evidence="1 2" key="1">
    <citation type="submission" date="2018-03" db="EMBL/GenBank/DDBJ databases">
        <title>Comparative genomics illustrates the genes involved in a hyperalkaliphilic mechanisms of Serpentinomonas isolated from highly-alkaline calcium-rich serpentinized springs.</title>
        <authorList>
            <person name="Suzuki S."/>
            <person name="Ishii S."/>
            <person name="Walworth N."/>
            <person name="Bird L."/>
            <person name="Kuenen J.G."/>
            <person name="Nealson K.H."/>
        </authorList>
    </citation>
    <scope>NUCLEOTIDE SEQUENCE [LARGE SCALE GENOMIC DNA]</scope>
    <source>
        <strain evidence="1 2">83</strain>
    </source>
</reference>
<dbReference type="EMBL" id="PVLR01000007">
    <property type="protein sequence ID" value="PRD70054.1"/>
    <property type="molecule type" value="Genomic_DNA"/>
</dbReference>
<organism evidence="1 2">
    <name type="scientific">Malikia spinosa</name>
    <dbReference type="NCBI Taxonomy" id="86180"/>
    <lineage>
        <taxon>Bacteria</taxon>
        <taxon>Pseudomonadati</taxon>
        <taxon>Pseudomonadota</taxon>
        <taxon>Betaproteobacteria</taxon>
        <taxon>Burkholderiales</taxon>
        <taxon>Comamonadaceae</taxon>
        <taxon>Malikia</taxon>
    </lineage>
</organism>
<dbReference type="RefSeq" id="WP_146114956.1">
    <property type="nucleotide sequence ID" value="NZ_PVLR01000007.1"/>
</dbReference>
<gene>
    <name evidence="1" type="ORF">C6P61_02660</name>
</gene>
<keyword evidence="2" id="KW-1185">Reference proteome</keyword>
<protein>
    <recommendedName>
        <fullName evidence="3">Glycosyl transferase</fullName>
    </recommendedName>
</protein>
<dbReference type="Proteomes" id="UP000238326">
    <property type="component" value="Unassembled WGS sequence"/>
</dbReference>
<evidence type="ECO:0000313" key="1">
    <source>
        <dbReference type="EMBL" id="PRD70054.1"/>
    </source>
</evidence>
<proteinExistence type="predicted"/>
<sequence>MRPTAAATLPLNQMSGAKIDTLLFCTCYARDETAWQSRYQRWIDYYEDGPIDWDRMFLIDDGSPHVPTAQLIGNFSANAGSSVPAEAKLVARFPDNLGRQGPAAYPGWWRSFFHSLQLARLTGASKIVHIESDAYILSQPLADFINEVSSGWHVLWSPRYRMPETAIQVICADQFAAFERFQQDPGNRMNEEFAENILPFTAIHQEFVGDRYSELKRNRGIFRSKKFDRFPVFQRDFFRVQIPDDADFATQVVSRQPVRFRAA</sequence>